<comment type="caution">
    <text evidence="1">The sequence shown here is derived from an EMBL/GenBank/DDBJ whole genome shotgun (WGS) entry which is preliminary data.</text>
</comment>
<gene>
    <name evidence="1" type="ORF">RNAN_2031</name>
</gene>
<dbReference type="Proteomes" id="UP000004374">
    <property type="component" value="Unassembled WGS sequence"/>
</dbReference>
<evidence type="ECO:0000313" key="2">
    <source>
        <dbReference type="Proteomes" id="UP000004374"/>
    </source>
</evidence>
<protein>
    <submittedName>
        <fullName evidence="1">Type VI secretion system protein ImpH</fullName>
    </submittedName>
</protein>
<dbReference type="InterPro" id="IPR010732">
    <property type="entry name" value="T6SS_TssG-like"/>
</dbReference>
<evidence type="ECO:0000313" key="1">
    <source>
        <dbReference type="EMBL" id="GAB59041.1"/>
    </source>
</evidence>
<dbReference type="PANTHER" id="PTHR35564">
    <property type="match status" value="1"/>
</dbReference>
<dbReference type="OrthoDB" id="1523296at2"/>
<sequence>MTLEQLTQEPSRFDFYQAVYAIERQFSSEQKRWQGVGRDGFPAKELVRFKSVQHLGFPGQPISKITPQLNALPAGDNQHNSQAHAATMHVSFMGLTGPSGVMPQHYTEMVLQRLKQRDKTMRDFFDLFNHRLISLYYRAWEKYRFACQYEMSRNHDDSFSQVIRHLSGAQSTLGLYYAGAFAQHNRSARQLTQILSELLGCNVELNPLQGRWLKLGADEQSRLPMQYLRQGQHAQLGRSAMLGNRVWDVSSAIDLTVTVPSGQGQSLQPGSRRYQLISAVIADFLPAALNVRLTLLGQYRDFPSAQLGANQLCLGRSGSLAVSAPHQHHTTRLGYQLARN</sequence>
<organism evidence="1 2">
    <name type="scientific">Rheinheimera nanhaiensis E407-8</name>
    <dbReference type="NCBI Taxonomy" id="562729"/>
    <lineage>
        <taxon>Bacteria</taxon>
        <taxon>Pseudomonadati</taxon>
        <taxon>Pseudomonadota</taxon>
        <taxon>Gammaproteobacteria</taxon>
        <taxon>Chromatiales</taxon>
        <taxon>Chromatiaceae</taxon>
        <taxon>Rheinheimera</taxon>
    </lineage>
</organism>
<dbReference type="Pfam" id="PF06996">
    <property type="entry name" value="T6SS_TssG"/>
    <property type="match status" value="1"/>
</dbReference>
<dbReference type="EMBL" id="BAFK01000010">
    <property type="protein sequence ID" value="GAB59041.1"/>
    <property type="molecule type" value="Genomic_DNA"/>
</dbReference>
<dbReference type="NCBIfam" id="TIGR03347">
    <property type="entry name" value="VI_chp_1"/>
    <property type="match status" value="1"/>
</dbReference>
<reference evidence="1 2" key="1">
    <citation type="journal article" date="2012" name="J. Bacteriol.">
        <title>Genome Sequence of the Protease-Producing Bacterium Rheinheimera nanhaiensis E407-8T, Isolated from Deep-Sea Sediment of the South China Sea.</title>
        <authorList>
            <person name="Zhang X.-Y."/>
            <person name="Zhang Y.-J."/>
            <person name="Qin Q.-L."/>
            <person name="Xie B.-B."/>
            <person name="Chen X.-L."/>
            <person name="Zhou B.-C."/>
            <person name="Zhang Y.-Z."/>
        </authorList>
    </citation>
    <scope>NUCLEOTIDE SEQUENCE [LARGE SCALE GENOMIC DNA]</scope>
    <source>
        <strain evidence="1 2">E407-8</strain>
    </source>
</reference>
<dbReference type="PANTHER" id="PTHR35564:SF4">
    <property type="entry name" value="CYTOPLASMIC PROTEIN"/>
    <property type="match status" value="1"/>
</dbReference>
<dbReference type="AlphaFoldDB" id="I1DYB3"/>
<accession>I1DYB3</accession>
<dbReference type="STRING" id="562729.RNAN_2031"/>
<name>I1DYB3_9GAMM</name>
<keyword evidence="2" id="KW-1185">Reference proteome</keyword>
<proteinExistence type="predicted"/>
<dbReference type="RefSeq" id="WP_008221296.1">
    <property type="nucleotide sequence ID" value="NZ_BAFK01000010.1"/>
</dbReference>